<feature type="domain" description="DUF402" evidence="1">
    <location>
        <begin position="24"/>
        <end position="150"/>
    </location>
</feature>
<dbReference type="AlphaFoldDB" id="A0A7W8JS70"/>
<evidence type="ECO:0000259" key="1">
    <source>
        <dbReference type="Pfam" id="PF04167"/>
    </source>
</evidence>
<dbReference type="Pfam" id="PF04167">
    <property type="entry name" value="DUF402"/>
    <property type="match status" value="1"/>
</dbReference>
<dbReference type="InterPro" id="IPR035930">
    <property type="entry name" value="FomD-like_sf"/>
</dbReference>
<dbReference type="Gene3D" id="2.40.380.10">
    <property type="entry name" value="FomD-like"/>
    <property type="match status" value="1"/>
</dbReference>
<dbReference type="SUPFAM" id="SSF159234">
    <property type="entry name" value="FomD-like"/>
    <property type="match status" value="1"/>
</dbReference>
<accession>A0A7W8JS70</accession>
<organism evidence="2 3">
    <name type="scientific">Deinococcus humi</name>
    <dbReference type="NCBI Taxonomy" id="662880"/>
    <lineage>
        <taxon>Bacteria</taxon>
        <taxon>Thermotogati</taxon>
        <taxon>Deinococcota</taxon>
        <taxon>Deinococci</taxon>
        <taxon>Deinococcales</taxon>
        <taxon>Deinococcaceae</taxon>
        <taxon>Deinococcus</taxon>
    </lineage>
</organism>
<reference evidence="2 3" key="1">
    <citation type="submission" date="2020-08" db="EMBL/GenBank/DDBJ databases">
        <title>Genomic Encyclopedia of Type Strains, Phase IV (KMG-IV): sequencing the most valuable type-strain genomes for metagenomic binning, comparative biology and taxonomic classification.</title>
        <authorList>
            <person name="Goeker M."/>
        </authorList>
    </citation>
    <scope>NUCLEOTIDE SEQUENCE [LARGE SCALE GENOMIC DNA]</scope>
    <source>
        <strain evidence="2 3">DSM 27939</strain>
    </source>
</reference>
<dbReference type="RefSeq" id="WP_184128033.1">
    <property type="nucleotide sequence ID" value="NZ_JACHFL010000002.1"/>
</dbReference>
<gene>
    <name evidence="2" type="ORF">HNQ08_001045</name>
</gene>
<proteinExistence type="predicted"/>
<protein>
    <recommendedName>
        <fullName evidence="1">DUF402 domain-containing protein</fullName>
    </recommendedName>
</protein>
<evidence type="ECO:0000313" key="3">
    <source>
        <dbReference type="Proteomes" id="UP000552709"/>
    </source>
</evidence>
<dbReference type="InterPro" id="IPR007295">
    <property type="entry name" value="DUF402"/>
</dbReference>
<name>A0A7W8JS70_9DEIO</name>
<keyword evidence="3" id="KW-1185">Reference proteome</keyword>
<evidence type="ECO:0000313" key="2">
    <source>
        <dbReference type="EMBL" id="MBB5361960.1"/>
    </source>
</evidence>
<dbReference type="Proteomes" id="UP000552709">
    <property type="component" value="Unassembled WGS sequence"/>
</dbReference>
<dbReference type="EMBL" id="JACHFL010000002">
    <property type="protein sequence ID" value="MBB5361960.1"/>
    <property type="molecule type" value="Genomic_DNA"/>
</dbReference>
<comment type="caution">
    <text evidence="2">The sequence shown here is derived from an EMBL/GenBank/DDBJ whole genome shotgun (WGS) entry which is preliminary data.</text>
</comment>
<sequence>MLADAHPVKVERHDTAHHCHHTNTGQRAVKTYQETDAGLYVARDFVGHPRIRHWQAHLLPALNLVVCHYAFHGHREHDFYIDVAQISREGAVWTVRDLYLDIVLHDGLGAEIADTDELLAAWEAGFLTSEDLQLAIEVAHHTMSGLARARYSLNHWLSEQALPLEWQSDAQMEMDDSARMSVA</sequence>